<keyword evidence="2" id="KW-1185">Reference proteome</keyword>
<reference evidence="1 2" key="1">
    <citation type="journal article" date="2022" name="Nat. Ecol. Evol.">
        <title>A masculinizing supergene underlies an exaggerated male reproductive morph in a spider.</title>
        <authorList>
            <person name="Hendrickx F."/>
            <person name="De Corte Z."/>
            <person name="Sonet G."/>
            <person name="Van Belleghem S.M."/>
            <person name="Kostlbacher S."/>
            <person name="Vangestel C."/>
        </authorList>
    </citation>
    <scope>NUCLEOTIDE SEQUENCE [LARGE SCALE GENOMIC DNA]</scope>
    <source>
        <strain evidence="1">W744_W776</strain>
    </source>
</reference>
<accession>A0AAV6UA96</accession>
<sequence>MEYGVLNLIDVSISPNKRTKETVLFPGCRTSRRNFHEGKQVVEGQPRCPNDHIFFFSRGNEKEYKKSWAFIKGAGVWLRKKGWNGQRDLVVLIGLISRRKRGEGNKSALGLISFLIPLPRKEGRPGDYFLSARQGRDPPSPLPQYIFPICSPVMDGDGWKRSNVEDLKGTIDQFLPIGKFHSHAQ</sequence>
<comment type="caution">
    <text evidence="1">The sequence shown here is derived from an EMBL/GenBank/DDBJ whole genome shotgun (WGS) entry which is preliminary data.</text>
</comment>
<evidence type="ECO:0000313" key="1">
    <source>
        <dbReference type="EMBL" id="KAG8180768.1"/>
    </source>
</evidence>
<dbReference type="EMBL" id="JAFNEN010000551">
    <property type="protein sequence ID" value="KAG8180768.1"/>
    <property type="molecule type" value="Genomic_DNA"/>
</dbReference>
<protein>
    <submittedName>
        <fullName evidence="1">Uncharacterized protein</fullName>
    </submittedName>
</protein>
<proteinExistence type="predicted"/>
<name>A0AAV6UA96_9ARAC</name>
<dbReference type="Proteomes" id="UP000827092">
    <property type="component" value="Unassembled WGS sequence"/>
</dbReference>
<evidence type="ECO:0000313" key="2">
    <source>
        <dbReference type="Proteomes" id="UP000827092"/>
    </source>
</evidence>
<organism evidence="1 2">
    <name type="scientific">Oedothorax gibbosus</name>
    <dbReference type="NCBI Taxonomy" id="931172"/>
    <lineage>
        <taxon>Eukaryota</taxon>
        <taxon>Metazoa</taxon>
        <taxon>Ecdysozoa</taxon>
        <taxon>Arthropoda</taxon>
        <taxon>Chelicerata</taxon>
        <taxon>Arachnida</taxon>
        <taxon>Araneae</taxon>
        <taxon>Araneomorphae</taxon>
        <taxon>Entelegynae</taxon>
        <taxon>Araneoidea</taxon>
        <taxon>Linyphiidae</taxon>
        <taxon>Erigoninae</taxon>
        <taxon>Oedothorax</taxon>
    </lineage>
</organism>
<dbReference type="AlphaFoldDB" id="A0AAV6UA96"/>
<gene>
    <name evidence="1" type="ORF">JTE90_002646</name>
</gene>